<feature type="compositionally biased region" description="Basic and acidic residues" evidence="1">
    <location>
        <begin position="89"/>
        <end position="98"/>
    </location>
</feature>
<gene>
    <name evidence="2" type="ORF">STCU_07546</name>
</gene>
<name>S9U4J7_9TRYP</name>
<evidence type="ECO:0000256" key="1">
    <source>
        <dbReference type="SAM" id="MobiDB-lite"/>
    </source>
</evidence>
<evidence type="ECO:0000313" key="2">
    <source>
        <dbReference type="EMBL" id="EPY23694.1"/>
    </source>
</evidence>
<accession>S9U4J7</accession>
<feature type="compositionally biased region" description="Low complexity" evidence="1">
    <location>
        <begin position="110"/>
        <end position="125"/>
    </location>
</feature>
<feature type="region of interest" description="Disordered" evidence="1">
    <location>
        <begin position="262"/>
        <end position="293"/>
    </location>
</feature>
<comment type="caution">
    <text evidence="2">The sequence shown here is derived from an EMBL/GenBank/DDBJ whole genome shotgun (WGS) entry which is preliminary data.</text>
</comment>
<keyword evidence="3" id="KW-1185">Reference proteome</keyword>
<dbReference type="OrthoDB" id="445556at2759"/>
<organism evidence="2 3">
    <name type="scientific">Strigomonas culicis</name>
    <dbReference type="NCBI Taxonomy" id="28005"/>
    <lineage>
        <taxon>Eukaryota</taxon>
        <taxon>Discoba</taxon>
        <taxon>Euglenozoa</taxon>
        <taxon>Kinetoplastea</taxon>
        <taxon>Metakinetoplastina</taxon>
        <taxon>Trypanosomatida</taxon>
        <taxon>Trypanosomatidae</taxon>
        <taxon>Strigomonadinae</taxon>
        <taxon>Strigomonas</taxon>
    </lineage>
</organism>
<feature type="compositionally biased region" description="Basic residues" evidence="1">
    <location>
        <begin position="284"/>
        <end position="293"/>
    </location>
</feature>
<dbReference type="AlphaFoldDB" id="S9U4J7"/>
<feature type="compositionally biased region" description="Polar residues" evidence="1">
    <location>
        <begin position="271"/>
        <end position="283"/>
    </location>
</feature>
<proteinExistence type="predicted"/>
<dbReference type="EMBL" id="ATMH01007546">
    <property type="protein sequence ID" value="EPY23694.1"/>
    <property type="molecule type" value="Genomic_DNA"/>
</dbReference>
<dbReference type="Proteomes" id="UP000015354">
    <property type="component" value="Unassembled WGS sequence"/>
</dbReference>
<sequence length="293" mass="33817">MVEINNAYNTISRFHKAGRELPKSGQGGAAHKGHQYYYSAQDPKYEPWHEDIDPLFYEMMWEEMKRQNEEDAFARSGNPDDFYTDFSFREKNQSSADKRKQRSYSSDSSNNGYQNKKNKNGGPNKAKQKTTTWPDADLKALMNMYQDGKSFEFIAHALGKTTAQVVDEFNCWSADSRKGPSSKGNRQSAKYSKRPKYNGYKVPYYFTESPDDIPFELYEMMSDADEDGDPYGYYGDGDDGDSFSENDFNLYMGARPYMGGHYMHEPKRGKNSSTRGTLIYNHSNFKKNPNRKK</sequence>
<protein>
    <submittedName>
        <fullName evidence="2">Uncharacterized protein</fullName>
    </submittedName>
</protein>
<reference evidence="2 3" key="1">
    <citation type="journal article" date="2013" name="PLoS ONE">
        <title>Predicting the Proteins of Angomonas deanei, Strigomonas culicis and Their Respective Endosymbionts Reveals New Aspects of the Trypanosomatidae Family.</title>
        <authorList>
            <person name="Motta M.C."/>
            <person name="Martins A.C."/>
            <person name="de Souza S.S."/>
            <person name="Catta-Preta C.M."/>
            <person name="Silva R."/>
            <person name="Klein C.C."/>
            <person name="de Almeida L.G."/>
            <person name="de Lima Cunha O."/>
            <person name="Ciapina L.P."/>
            <person name="Brocchi M."/>
            <person name="Colabardini A.C."/>
            <person name="de Araujo Lima B."/>
            <person name="Machado C.R."/>
            <person name="de Almeida Soares C.M."/>
            <person name="Probst C.M."/>
            <person name="de Menezes C.B."/>
            <person name="Thompson C.E."/>
            <person name="Bartholomeu D.C."/>
            <person name="Gradia D.F."/>
            <person name="Pavoni D.P."/>
            <person name="Grisard E.C."/>
            <person name="Fantinatti-Garboggini F."/>
            <person name="Marchini F.K."/>
            <person name="Rodrigues-Luiz G.F."/>
            <person name="Wagner G."/>
            <person name="Goldman G.H."/>
            <person name="Fietto J.L."/>
            <person name="Elias M.C."/>
            <person name="Goldman M.H."/>
            <person name="Sagot M.F."/>
            <person name="Pereira M."/>
            <person name="Stoco P.H."/>
            <person name="de Mendonca-Neto R.P."/>
            <person name="Teixeira S.M."/>
            <person name="Maciel T.E."/>
            <person name="de Oliveira Mendes T.A."/>
            <person name="Urmenyi T.P."/>
            <person name="de Souza W."/>
            <person name="Schenkman S."/>
            <person name="de Vasconcelos A.T."/>
        </authorList>
    </citation>
    <scope>NUCLEOTIDE SEQUENCE [LARGE SCALE GENOMIC DNA]</scope>
</reference>
<evidence type="ECO:0000313" key="3">
    <source>
        <dbReference type="Proteomes" id="UP000015354"/>
    </source>
</evidence>
<feature type="region of interest" description="Disordered" evidence="1">
    <location>
        <begin position="89"/>
        <end position="133"/>
    </location>
</feature>